<evidence type="ECO:0000256" key="2">
    <source>
        <dbReference type="SAM" id="SignalP"/>
    </source>
</evidence>
<evidence type="ECO:0000256" key="1">
    <source>
        <dbReference type="SAM" id="Coils"/>
    </source>
</evidence>
<keyword evidence="1" id="KW-0175">Coiled coil</keyword>
<dbReference type="OrthoDB" id="80957at2"/>
<dbReference type="EMBL" id="AP019822">
    <property type="protein sequence ID" value="BBM35646.1"/>
    <property type="molecule type" value="Genomic_DNA"/>
</dbReference>
<accession>A0A510J992</accession>
<dbReference type="KEGG" id="lgo:JCM16774_1941"/>
<feature type="coiled-coil region" evidence="1">
    <location>
        <begin position="84"/>
        <end position="111"/>
    </location>
</feature>
<dbReference type="STRING" id="714315.GCA_000516535_00571"/>
<reference evidence="3 5" key="1">
    <citation type="submission" date="2019-07" db="EMBL/GenBank/DDBJ databases">
        <title>Complete Genome Sequence of Leptotrichia goodfellowii Strain JCM 16774.</title>
        <authorList>
            <person name="Watanabe S."/>
            <person name="Cui L."/>
        </authorList>
    </citation>
    <scope>NUCLEOTIDE SEQUENCE [LARGE SCALE GENOMIC DNA]</scope>
    <source>
        <strain evidence="3 5">JCM16774</strain>
    </source>
</reference>
<keyword evidence="2" id="KW-0732">Signal</keyword>
<evidence type="ECO:0000313" key="5">
    <source>
        <dbReference type="Proteomes" id="UP000321606"/>
    </source>
</evidence>
<dbReference type="EMBL" id="AP019822">
    <property type="protein sequence ID" value="BBM36995.1"/>
    <property type="molecule type" value="Genomic_DNA"/>
</dbReference>
<evidence type="ECO:0000313" key="3">
    <source>
        <dbReference type="EMBL" id="BBM35646.1"/>
    </source>
</evidence>
<dbReference type="AlphaFoldDB" id="A0A510J992"/>
<feature type="signal peptide" evidence="2">
    <location>
        <begin position="1"/>
        <end position="18"/>
    </location>
</feature>
<dbReference type="KEGG" id="lgo:JCM16774_0571"/>
<proteinExistence type="predicted"/>
<evidence type="ECO:0000313" key="4">
    <source>
        <dbReference type="EMBL" id="BBM36995.1"/>
    </source>
</evidence>
<sequence length="146" mass="17074">MKKIVMLGLLAIGSIVMAESAQDVLRKAREDYYRQQKEASRPVREEKVKEKKVLRRETAEGNVQEVTLDVEEEAVEEVKPKTPMEKLEYNAAKAKDRVDFYERVVRSVEREEKELNGYNEVIGKKKKVKKVVEKKVREPKKVNKKK</sequence>
<name>A0A510J992_9FUSO</name>
<protein>
    <submittedName>
        <fullName evidence="3">Uncharacterized protein</fullName>
    </submittedName>
</protein>
<feature type="chain" id="PRO_5036363149" evidence="2">
    <location>
        <begin position="19"/>
        <end position="146"/>
    </location>
</feature>
<organism evidence="3 5">
    <name type="scientific">Pseudoleptotrichia goodfellowii</name>
    <dbReference type="NCBI Taxonomy" id="157692"/>
    <lineage>
        <taxon>Bacteria</taxon>
        <taxon>Fusobacteriati</taxon>
        <taxon>Fusobacteriota</taxon>
        <taxon>Fusobacteriia</taxon>
        <taxon>Fusobacteriales</taxon>
        <taxon>Leptotrichiaceae</taxon>
        <taxon>Pseudoleptotrichia</taxon>
    </lineage>
</organism>
<dbReference type="RefSeq" id="WP_036056037.1">
    <property type="nucleotide sequence ID" value="NZ_AP019822.1"/>
</dbReference>
<gene>
    <name evidence="3" type="ORF">JCM16774_0571</name>
    <name evidence="4" type="ORF">JCM16774_1941</name>
</gene>
<dbReference type="Proteomes" id="UP000321606">
    <property type="component" value="Chromosome"/>
</dbReference>